<keyword evidence="2" id="KW-1185">Reference proteome</keyword>
<evidence type="ECO:0000313" key="2">
    <source>
        <dbReference type="Proteomes" id="UP000037267"/>
    </source>
</evidence>
<gene>
    <name evidence="1" type="ORF">CLPU_16c00580</name>
</gene>
<dbReference type="Proteomes" id="UP000037267">
    <property type="component" value="Unassembled WGS sequence"/>
</dbReference>
<reference evidence="2" key="1">
    <citation type="submission" date="2015-07" db="EMBL/GenBank/DDBJ databases">
        <title>Draft genome sequence of the purine-degrading Gottschalkia purinilyticum DSM 1384 (formerly Clostridium purinilyticum).</title>
        <authorList>
            <person name="Poehlein A."/>
            <person name="Schiel-Bengelsdorf B."/>
            <person name="Bengelsdorf F.R."/>
            <person name="Daniel R."/>
            <person name="Duerre P."/>
        </authorList>
    </citation>
    <scope>NUCLEOTIDE SEQUENCE [LARGE SCALE GENOMIC DNA]</scope>
    <source>
        <strain evidence="2">DSM 1384</strain>
    </source>
</reference>
<dbReference type="RefSeq" id="WP_050356215.1">
    <property type="nucleotide sequence ID" value="NZ_LGSS01000016.1"/>
</dbReference>
<dbReference type="AlphaFoldDB" id="A0A0L0W7U3"/>
<name>A0A0L0W7U3_GOTPU</name>
<dbReference type="OrthoDB" id="1950456at2"/>
<organism evidence="1 2">
    <name type="scientific">Gottschalkia purinilytica</name>
    <name type="common">Clostridium purinilyticum</name>
    <dbReference type="NCBI Taxonomy" id="1503"/>
    <lineage>
        <taxon>Bacteria</taxon>
        <taxon>Bacillati</taxon>
        <taxon>Bacillota</taxon>
        <taxon>Tissierellia</taxon>
        <taxon>Tissierellales</taxon>
        <taxon>Gottschalkiaceae</taxon>
        <taxon>Gottschalkia</taxon>
    </lineage>
</organism>
<sequence length="344" mass="40905">MPENIIKNFILNACYEDTKRYIVNNNYPSIDEYEKDQWSYIVEILIIAIKSLVPNIQKDGNIIQYDRFEKELDLWRFYKHGYNNSLKELVNKTYKNYWENSDDSIYSRIIPIVFANENWNVIKEEIIKNILYSTGSIEALLEGVALSKFLYTIITYKDYCYEQIIDEIKQQIIKLSIKEILENDYYKISIKEYPGNYIIEFERSRIDLLNILNKVSNKDKFNILKYSIDLIEKDSLEKVDINNFFISGLRGTLENSVMTHNIKDKDFINNLCTYLFKLRKGRIDPKALNIRDSNSQNIFEYKKGDVFSHILLNKCLVLHKSETDKLTLSYIKTKSGIYRFIKFK</sequence>
<proteinExistence type="predicted"/>
<dbReference type="EMBL" id="LGSS01000016">
    <property type="protein sequence ID" value="KNF07502.1"/>
    <property type="molecule type" value="Genomic_DNA"/>
</dbReference>
<evidence type="ECO:0000313" key="1">
    <source>
        <dbReference type="EMBL" id="KNF07502.1"/>
    </source>
</evidence>
<comment type="caution">
    <text evidence="1">The sequence shown here is derived from an EMBL/GenBank/DDBJ whole genome shotgun (WGS) entry which is preliminary data.</text>
</comment>
<dbReference type="STRING" id="1503.CLPU_16c00580"/>
<protein>
    <submittedName>
        <fullName evidence="1">Uncharacterized protein</fullName>
    </submittedName>
</protein>
<accession>A0A0L0W7U3</accession>